<dbReference type="RefSeq" id="WP_131763501.1">
    <property type="nucleotide sequence ID" value="NZ_CAACUY010000346.1"/>
</dbReference>
<proteinExistence type="predicted"/>
<dbReference type="EMBL" id="JBHTGP010000040">
    <property type="protein sequence ID" value="MFD0692352.1"/>
    <property type="molecule type" value="Genomic_DNA"/>
</dbReference>
<organism evidence="2 3">
    <name type="scientific">Actinomadura fibrosa</name>
    <dbReference type="NCBI Taxonomy" id="111802"/>
    <lineage>
        <taxon>Bacteria</taxon>
        <taxon>Bacillati</taxon>
        <taxon>Actinomycetota</taxon>
        <taxon>Actinomycetes</taxon>
        <taxon>Streptosporangiales</taxon>
        <taxon>Thermomonosporaceae</taxon>
        <taxon>Actinomadura</taxon>
    </lineage>
</organism>
<name>A0ABW2Y2L5_9ACTN</name>
<comment type="caution">
    <text evidence="2">The sequence shown here is derived from an EMBL/GenBank/DDBJ whole genome shotgun (WGS) entry which is preliminary data.</text>
</comment>
<protein>
    <submittedName>
        <fullName evidence="2">Uncharacterized protein</fullName>
    </submittedName>
</protein>
<evidence type="ECO:0000256" key="1">
    <source>
        <dbReference type="SAM" id="MobiDB-lite"/>
    </source>
</evidence>
<gene>
    <name evidence="2" type="ORF">ACFQZM_48245</name>
</gene>
<accession>A0ABW2Y2L5</accession>
<feature type="region of interest" description="Disordered" evidence="1">
    <location>
        <begin position="109"/>
        <end position="134"/>
    </location>
</feature>
<dbReference type="Proteomes" id="UP001597063">
    <property type="component" value="Unassembled WGS sequence"/>
</dbReference>
<sequence>MAPTTVLIEIRYAGAQQDERDAAKRALAAALDVPGADVAAGPGNTVQVRATLEADGPLDAAGLLDEALARALMAAGLFEEFDVARRLVHAAPTEEADRLFAWSAEFSARPAGGAGGARRGRGWCSRRRRRGRGR</sequence>
<evidence type="ECO:0000313" key="3">
    <source>
        <dbReference type="Proteomes" id="UP001597063"/>
    </source>
</evidence>
<evidence type="ECO:0000313" key="2">
    <source>
        <dbReference type="EMBL" id="MFD0692352.1"/>
    </source>
</evidence>
<feature type="compositionally biased region" description="Basic residues" evidence="1">
    <location>
        <begin position="118"/>
        <end position="134"/>
    </location>
</feature>
<reference evidence="3" key="1">
    <citation type="journal article" date="2019" name="Int. J. Syst. Evol. Microbiol.">
        <title>The Global Catalogue of Microorganisms (GCM) 10K type strain sequencing project: providing services to taxonomists for standard genome sequencing and annotation.</title>
        <authorList>
            <consortium name="The Broad Institute Genomics Platform"/>
            <consortium name="The Broad Institute Genome Sequencing Center for Infectious Disease"/>
            <person name="Wu L."/>
            <person name="Ma J."/>
        </authorList>
    </citation>
    <scope>NUCLEOTIDE SEQUENCE [LARGE SCALE GENOMIC DNA]</scope>
    <source>
        <strain evidence="3">JCM 9371</strain>
    </source>
</reference>
<keyword evidence="3" id="KW-1185">Reference proteome</keyword>